<dbReference type="EMBL" id="VKAC01000004">
    <property type="protein sequence ID" value="TXR56786.1"/>
    <property type="molecule type" value="Genomic_DNA"/>
</dbReference>
<dbReference type="GO" id="GO:0016773">
    <property type="term" value="F:phosphotransferase activity, alcohol group as acceptor"/>
    <property type="evidence" value="ECO:0007669"/>
    <property type="project" value="InterPro"/>
</dbReference>
<dbReference type="RefSeq" id="WP_147925915.1">
    <property type="nucleotide sequence ID" value="NZ_VKAC01000004.1"/>
</dbReference>
<sequence>MDPAAVTVTPALAEATARSGDPARARWLAELPHRVADVADRWRLHLGAPFEPGGTSSWVAPALDVHGRDAVLKAAWTHAESRDEAAGLAVWAGRGAVEVFAHAVEEQTTVVLVERCRPGVELRTRPVEEQHRVVGDLVRQLHAVPLPADHGFRTLQQMCVAWGEQARAGYERAPSALDPGLVGEGLALWDELPRTAAEQALLCTDLHASNVLSAQRSAWLVVDPKPYVGDRCYDLVQHLLNCDRELHTDPRGLVRAVAGAAGLDDRRVVQWLFARCVQESWRWPVLAPVAQALSAAALG</sequence>
<dbReference type="InterPro" id="IPR011009">
    <property type="entry name" value="Kinase-like_dom_sf"/>
</dbReference>
<dbReference type="SUPFAM" id="SSF56112">
    <property type="entry name" value="Protein kinase-like (PK-like)"/>
    <property type="match status" value="1"/>
</dbReference>
<comment type="caution">
    <text evidence="1">The sequence shown here is derived from an EMBL/GenBank/DDBJ whole genome shotgun (WGS) entry which is preliminary data.</text>
</comment>
<dbReference type="AlphaFoldDB" id="A0A5C8ZIN4"/>
<accession>A0A5C8ZIN4</accession>
<name>A0A5C8ZIN4_9ACTN</name>
<dbReference type="GO" id="GO:0016301">
    <property type="term" value="F:kinase activity"/>
    <property type="evidence" value="ECO:0007669"/>
    <property type="project" value="UniProtKB-KW"/>
</dbReference>
<reference evidence="1 2" key="1">
    <citation type="submission" date="2019-07" db="EMBL/GenBank/DDBJ databases">
        <title>Quadrisphaera sp. strain DD2A genome sequencing and assembly.</title>
        <authorList>
            <person name="Kim I."/>
        </authorList>
    </citation>
    <scope>NUCLEOTIDE SEQUENCE [LARGE SCALE GENOMIC DNA]</scope>
    <source>
        <strain evidence="1 2">DD2A</strain>
    </source>
</reference>
<dbReference type="Proteomes" id="UP000321234">
    <property type="component" value="Unassembled WGS sequence"/>
</dbReference>
<gene>
    <name evidence="1" type="ORF">FMM08_08635</name>
</gene>
<dbReference type="OrthoDB" id="3638028at2"/>
<proteinExistence type="predicted"/>
<keyword evidence="1" id="KW-0808">Transferase</keyword>
<dbReference type="Pfam" id="PF04655">
    <property type="entry name" value="APH_6_hur"/>
    <property type="match status" value="1"/>
</dbReference>
<keyword evidence="2" id="KW-1185">Reference proteome</keyword>
<dbReference type="GO" id="GO:0019748">
    <property type="term" value="P:secondary metabolic process"/>
    <property type="evidence" value="ECO:0007669"/>
    <property type="project" value="InterPro"/>
</dbReference>
<protein>
    <submittedName>
        <fullName evidence="1">Kinase</fullName>
    </submittedName>
</protein>
<evidence type="ECO:0000313" key="2">
    <source>
        <dbReference type="Proteomes" id="UP000321234"/>
    </source>
</evidence>
<keyword evidence="1" id="KW-0418">Kinase</keyword>
<dbReference type="InterPro" id="IPR006748">
    <property type="entry name" value="NH2Glyco/OHUrea_AB-resist_kin"/>
</dbReference>
<organism evidence="1 2">
    <name type="scientific">Quadrisphaera setariae</name>
    <dbReference type="NCBI Taxonomy" id="2593304"/>
    <lineage>
        <taxon>Bacteria</taxon>
        <taxon>Bacillati</taxon>
        <taxon>Actinomycetota</taxon>
        <taxon>Actinomycetes</taxon>
        <taxon>Kineosporiales</taxon>
        <taxon>Kineosporiaceae</taxon>
        <taxon>Quadrisphaera</taxon>
    </lineage>
</organism>
<evidence type="ECO:0000313" key="1">
    <source>
        <dbReference type="EMBL" id="TXR56786.1"/>
    </source>
</evidence>